<comment type="similarity">
    <text evidence="1">Belongs to the gemin-2 family.</text>
</comment>
<dbReference type="EMBL" id="JAAGAX010000010">
    <property type="protein sequence ID" value="KAF2300139.1"/>
    <property type="molecule type" value="Genomic_DNA"/>
</dbReference>
<dbReference type="GO" id="GO:0032797">
    <property type="term" value="C:SMN complex"/>
    <property type="evidence" value="ECO:0007669"/>
    <property type="project" value="TreeGrafter"/>
</dbReference>
<protein>
    <recommendedName>
        <fullName evidence="4">Gem-associated protein 2</fullName>
    </recommendedName>
</protein>
<organism evidence="2 3">
    <name type="scientific">Hevea brasiliensis</name>
    <name type="common">Para rubber tree</name>
    <name type="synonym">Siphonia brasiliensis</name>
    <dbReference type="NCBI Taxonomy" id="3981"/>
    <lineage>
        <taxon>Eukaryota</taxon>
        <taxon>Viridiplantae</taxon>
        <taxon>Streptophyta</taxon>
        <taxon>Embryophyta</taxon>
        <taxon>Tracheophyta</taxon>
        <taxon>Spermatophyta</taxon>
        <taxon>Magnoliopsida</taxon>
        <taxon>eudicotyledons</taxon>
        <taxon>Gunneridae</taxon>
        <taxon>Pentapetalae</taxon>
        <taxon>rosids</taxon>
        <taxon>fabids</taxon>
        <taxon>Malpighiales</taxon>
        <taxon>Euphorbiaceae</taxon>
        <taxon>Crotonoideae</taxon>
        <taxon>Micrandreae</taxon>
        <taxon>Hevea</taxon>
    </lineage>
</organism>
<dbReference type="AlphaFoldDB" id="A0A6A6LKG6"/>
<reference evidence="2 3" key="1">
    <citation type="journal article" date="2020" name="Mol. Plant">
        <title>The Chromosome-Based Rubber Tree Genome Provides New Insights into Spurge Genome Evolution and Rubber Biosynthesis.</title>
        <authorList>
            <person name="Liu J."/>
            <person name="Shi C."/>
            <person name="Shi C.C."/>
            <person name="Li W."/>
            <person name="Zhang Q.J."/>
            <person name="Zhang Y."/>
            <person name="Li K."/>
            <person name="Lu H.F."/>
            <person name="Shi C."/>
            <person name="Zhu S.T."/>
            <person name="Xiao Z.Y."/>
            <person name="Nan H."/>
            <person name="Yue Y."/>
            <person name="Zhu X.G."/>
            <person name="Wu Y."/>
            <person name="Hong X.N."/>
            <person name="Fan G.Y."/>
            <person name="Tong Y."/>
            <person name="Zhang D."/>
            <person name="Mao C.L."/>
            <person name="Liu Y.L."/>
            <person name="Hao S.J."/>
            <person name="Liu W.Q."/>
            <person name="Lv M.Q."/>
            <person name="Zhang H.B."/>
            <person name="Liu Y."/>
            <person name="Hu-Tang G.R."/>
            <person name="Wang J.P."/>
            <person name="Wang J.H."/>
            <person name="Sun Y.H."/>
            <person name="Ni S.B."/>
            <person name="Chen W.B."/>
            <person name="Zhang X.C."/>
            <person name="Jiao Y.N."/>
            <person name="Eichler E.E."/>
            <person name="Li G.H."/>
            <person name="Liu X."/>
            <person name="Gao L.Z."/>
        </authorList>
    </citation>
    <scope>NUCLEOTIDE SEQUENCE [LARGE SCALE GENOMIC DNA]</scope>
    <source>
        <strain evidence="3">cv. GT1</strain>
        <tissue evidence="2">Leaf</tissue>
    </source>
</reference>
<comment type="caution">
    <text evidence="2">The sequence shown here is derived from an EMBL/GenBank/DDBJ whole genome shotgun (WGS) entry which is preliminary data.</text>
</comment>
<dbReference type="GO" id="GO:0000387">
    <property type="term" value="P:spliceosomal snRNP assembly"/>
    <property type="evidence" value="ECO:0007669"/>
    <property type="project" value="InterPro"/>
</dbReference>
<evidence type="ECO:0000313" key="2">
    <source>
        <dbReference type="EMBL" id="KAF2300139.1"/>
    </source>
</evidence>
<dbReference type="Pfam" id="PF04938">
    <property type="entry name" value="SIP1"/>
    <property type="match status" value="1"/>
</dbReference>
<sequence length="256" mass="28278">MFRWEAANIPKVKVAKLDRSKVSKEQSVYMPQIPEIAKCPENLKPLKQWEDAFLAYFSELRMFLSCNEASGLKFHVNCNPWLLLMSRTLPPLSLLKVLFLKSLITSEQMKSIPIRCDVSCLSNAVDPLSVGNAEDSKILAYSQDNSPKSSISDSSCNCPTLSAILAMDSVARASVLKKRINSVETMSMLSKNDCVWLFALCAAADIPLDADTSAALRSLLRKCASLRAAKSELDDEVVMLNILATISGRYFGQSEN</sequence>
<accession>A0A6A6LKG6</accession>
<proteinExistence type="inferred from homology"/>
<name>A0A6A6LKG6_HEVBR</name>
<gene>
    <name evidence="2" type="ORF">GH714_009480</name>
</gene>
<dbReference type="Proteomes" id="UP000467840">
    <property type="component" value="Chromosome 4"/>
</dbReference>
<dbReference type="PANTHER" id="PTHR12794:SF0">
    <property type="entry name" value="GEM-ASSOCIATED PROTEIN 2"/>
    <property type="match status" value="1"/>
</dbReference>
<evidence type="ECO:0008006" key="4">
    <source>
        <dbReference type="Google" id="ProtNLM"/>
    </source>
</evidence>
<dbReference type="Gene3D" id="1.20.58.1070">
    <property type="match status" value="1"/>
</dbReference>
<dbReference type="GO" id="GO:0005634">
    <property type="term" value="C:nucleus"/>
    <property type="evidence" value="ECO:0007669"/>
    <property type="project" value="TreeGrafter"/>
</dbReference>
<evidence type="ECO:0000256" key="1">
    <source>
        <dbReference type="ARBA" id="ARBA00025758"/>
    </source>
</evidence>
<dbReference type="InterPro" id="IPR035426">
    <property type="entry name" value="Gemin2/Brr1"/>
</dbReference>
<keyword evidence="3" id="KW-1185">Reference proteome</keyword>
<evidence type="ECO:0000313" key="3">
    <source>
        <dbReference type="Proteomes" id="UP000467840"/>
    </source>
</evidence>
<dbReference type="PANTHER" id="PTHR12794">
    <property type="entry name" value="GEMIN2"/>
    <property type="match status" value="1"/>
</dbReference>